<keyword evidence="1" id="KW-0812">Transmembrane</keyword>
<dbReference type="AlphaFoldDB" id="A0ABD0NY24"/>
<reference evidence="3 4" key="1">
    <citation type="submission" date="2024-05" db="EMBL/GenBank/DDBJ databases">
        <title>Genome sequencing and assembly of Indian major carp, Cirrhinus mrigala (Hamilton, 1822).</title>
        <authorList>
            <person name="Mohindra V."/>
            <person name="Chowdhury L.M."/>
            <person name="Lal K."/>
            <person name="Jena J.K."/>
        </authorList>
    </citation>
    <scope>NUCLEOTIDE SEQUENCE [LARGE SCALE GENOMIC DNA]</scope>
    <source>
        <strain evidence="3">CM1030</strain>
        <tissue evidence="3">Blood</tissue>
    </source>
</reference>
<accession>A0ABD0NY24</accession>
<dbReference type="EMBL" id="JAMKFB020000019">
    <property type="protein sequence ID" value="KAL0166789.1"/>
    <property type="molecule type" value="Genomic_DNA"/>
</dbReference>
<evidence type="ECO:0000259" key="2">
    <source>
        <dbReference type="Pfam" id="PF23665"/>
    </source>
</evidence>
<evidence type="ECO:0000256" key="1">
    <source>
        <dbReference type="SAM" id="Phobius"/>
    </source>
</evidence>
<feature type="domain" description="CDCP1 third and sixth CUB" evidence="2">
    <location>
        <begin position="115"/>
        <end position="221"/>
    </location>
</feature>
<proteinExistence type="predicted"/>
<keyword evidence="1" id="KW-0472">Membrane</keyword>
<dbReference type="PANTHER" id="PTHR14477:SF1">
    <property type="entry name" value="CUB DOMAIN-CONTAINING PROTEIN 1"/>
    <property type="match status" value="1"/>
</dbReference>
<evidence type="ECO:0000313" key="3">
    <source>
        <dbReference type="EMBL" id="KAL0166789.1"/>
    </source>
</evidence>
<comment type="caution">
    <text evidence="3">The sequence shown here is derived from an EMBL/GenBank/DDBJ whole genome shotgun (WGS) entry which is preliminary data.</text>
</comment>
<evidence type="ECO:0000313" key="4">
    <source>
        <dbReference type="Proteomes" id="UP001529510"/>
    </source>
</evidence>
<organism evidence="3 4">
    <name type="scientific">Cirrhinus mrigala</name>
    <name type="common">Mrigala</name>
    <dbReference type="NCBI Taxonomy" id="683832"/>
    <lineage>
        <taxon>Eukaryota</taxon>
        <taxon>Metazoa</taxon>
        <taxon>Chordata</taxon>
        <taxon>Craniata</taxon>
        <taxon>Vertebrata</taxon>
        <taxon>Euteleostomi</taxon>
        <taxon>Actinopterygii</taxon>
        <taxon>Neopterygii</taxon>
        <taxon>Teleostei</taxon>
        <taxon>Ostariophysi</taxon>
        <taxon>Cypriniformes</taxon>
        <taxon>Cyprinidae</taxon>
        <taxon>Labeoninae</taxon>
        <taxon>Labeonini</taxon>
        <taxon>Cirrhinus</taxon>
    </lineage>
</organism>
<keyword evidence="4" id="KW-1185">Reference proteome</keyword>
<protein>
    <recommendedName>
        <fullName evidence="2">CDCP1 third and sixth CUB domain-containing protein</fullName>
    </recommendedName>
</protein>
<sequence>VSARDITGRSLTIPALVLSLPAPLHQFTWLLRVRDQGTVDLVAPKGNLHQSLPDKQCNEKTEGSHIGQFCSTAESTIQKIQIKGNVSIIVTPKNIKDLSQEKGPFLNFGISPEISENVIYTVSPLISGPMYLATPNWPDGMNPSSSASWVVYIPQDYMAELQFTNVSKPKCESGHAEVEVGPLDSQDQTHYPSLVVQQQSFYLNMSNCEPKSDRFAVLSNISLQKETKKFLGIILGVVGVLLLLVIIALMVVCIIRK</sequence>
<dbReference type="InterPro" id="IPR035914">
    <property type="entry name" value="Sperma_CUB_dom_sf"/>
</dbReference>
<dbReference type="PANTHER" id="PTHR14477">
    <property type="entry name" value="CUB DOMAIN-CONTAINING PROTEIN 1"/>
    <property type="match status" value="1"/>
</dbReference>
<keyword evidence="1" id="KW-1133">Transmembrane helix</keyword>
<dbReference type="InterPro" id="IPR056266">
    <property type="entry name" value="CDCP1_CUB_3rd_6th"/>
</dbReference>
<dbReference type="Proteomes" id="UP001529510">
    <property type="component" value="Unassembled WGS sequence"/>
</dbReference>
<gene>
    <name evidence="3" type="ORF">M9458_038633</name>
</gene>
<dbReference type="InterPro" id="IPR038811">
    <property type="entry name" value="CDCP1"/>
</dbReference>
<feature type="non-terminal residue" evidence="3">
    <location>
        <position position="1"/>
    </location>
</feature>
<dbReference type="SUPFAM" id="SSF49854">
    <property type="entry name" value="Spermadhesin, CUB domain"/>
    <property type="match status" value="1"/>
</dbReference>
<name>A0ABD0NY24_CIRMR</name>
<dbReference type="Pfam" id="PF23665">
    <property type="entry name" value="CDCP1_CUB_6"/>
    <property type="match status" value="1"/>
</dbReference>
<feature type="transmembrane region" description="Helical" evidence="1">
    <location>
        <begin position="230"/>
        <end position="255"/>
    </location>
</feature>